<evidence type="ECO:0008006" key="3">
    <source>
        <dbReference type="Google" id="ProtNLM"/>
    </source>
</evidence>
<sequence>MITELPQKTPRFLCNNCDFKTNNKKDYSRHILTSKHLEMSKMITQSGEKPIFTPILPQTQKYVCVCGNEYKYNSGLCRHKQKCNNINNNEITVDTNSDSDSDSDTESKTNLDNDKTNPDLSKKDNLIKYLIDENKEFKNLIMELIKKDFTNNNSNNTNNTINNVNSNNSFNLNVFLNEKCKGAMNMSEFVDTIKMQLSDLENFAHVDYADGVSNILLKNLNKLDTYLRPIHCSDLKRETVYIKENDCWTKEEDDKPNLKKAIKQIAFKNIKQINEWVKENPGCQDPRAKKNVKYNKIVMNSMSGVTVEEQQENIEKIVKNVTKAVTIDKYSTVK</sequence>
<accession>A0A6C0I7B4</accession>
<feature type="region of interest" description="Disordered" evidence="1">
    <location>
        <begin position="89"/>
        <end position="118"/>
    </location>
</feature>
<protein>
    <recommendedName>
        <fullName evidence="3">C2H2-type domain-containing protein</fullName>
    </recommendedName>
</protein>
<dbReference type="EMBL" id="MN740118">
    <property type="protein sequence ID" value="QHT88480.1"/>
    <property type="molecule type" value="Genomic_DNA"/>
</dbReference>
<organism evidence="2">
    <name type="scientific">viral metagenome</name>
    <dbReference type="NCBI Taxonomy" id="1070528"/>
    <lineage>
        <taxon>unclassified sequences</taxon>
        <taxon>metagenomes</taxon>
        <taxon>organismal metagenomes</taxon>
    </lineage>
</organism>
<dbReference type="AlphaFoldDB" id="A0A6C0I7B4"/>
<evidence type="ECO:0000313" key="2">
    <source>
        <dbReference type="EMBL" id="QHT88480.1"/>
    </source>
</evidence>
<name>A0A6C0I7B4_9ZZZZ</name>
<evidence type="ECO:0000256" key="1">
    <source>
        <dbReference type="SAM" id="MobiDB-lite"/>
    </source>
</evidence>
<proteinExistence type="predicted"/>
<feature type="compositionally biased region" description="Basic and acidic residues" evidence="1">
    <location>
        <begin position="105"/>
        <end position="118"/>
    </location>
</feature>
<reference evidence="2" key="1">
    <citation type="journal article" date="2020" name="Nature">
        <title>Giant virus diversity and host interactions through global metagenomics.</title>
        <authorList>
            <person name="Schulz F."/>
            <person name="Roux S."/>
            <person name="Paez-Espino D."/>
            <person name="Jungbluth S."/>
            <person name="Walsh D.A."/>
            <person name="Denef V.J."/>
            <person name="McMahon K.D."/>
            <person name="Konstantinidis K.T."/>
            <person name="Eloe-Fadrosh E.A."/>
            <person name="Kyrpides N.C."/>
            <person name="Woyke T."/>
        </authorList>
    </citation>
    <scope>NUCLEOTIDE SEQUENCE</scope>
    <source>
        <strain evidence="2">GVMAG-M-3300023184-51</strain>
    </source>
</reference>